<comment type="caution">
    <text evidence="8">The sequence shown here is derived from an EMBL/GenBank/DDBJ whole genome shotgun (WGS) entry which is preliminary data.</text>
</comment>
<dbReference type="FunFam" id="3.90.550.10:FF:000051">
    <property type="entry name" value="Alpha-1,2-mannosyltransferase (Ktr4)"/>
    <property type="match status" value="1"/>
</dbReference>
<evidence type="ECO:0000256" key="2">
    <source>
        <dbReference type="ARBA" id="ARBA00007677"/>
    </source>
</evidence>
<feature type="transmembrane region" description="Helical" evidence="7">
    <location>
        <begin position="12"/>
        <end position="30"/>
    </location>
</feature>
<dbReference type="GO" id="GO:0006487">
    <property type="term" value="P:protein N-linked glycosylation"/>
    <property type="evidence" value="ECO:0007669"/>
    <property type="project" value="TreeGrafter"/>
</dbReference>
<sequence length="398" mass="47191">MARNLRSLHLQPTIITIIVIFSFVLLGKFYSGSVNKVNSYSEEANHENNVHHASTRINENHRVDLPEVDTQEVPHNGRENATFITLARNEELEALLQSIDQVEKRFNKNHHYDWVFFNDNDFTEEFIQRVSERVSGEAKFGKIPDQYWGYPDFIDQKKAADTRERMKDVIYGSSESYRFMCRYESGFFWKHPLMDNYRYYWRVEPDIKFTCDIKDDPFRVLRETGKKYGFTLALYEIPFVVGGLWDATREFMEKYPEYIHPHNAIRFARLDGDDQSYNNCHFWSNFEVADLDFFRSEAYEAYFNHLDRSGGFFYDRWGDAPVHSLAVSLLMDRNDLHWFKDVGYYHPPFQNCPVDPVVRQELNCECPNIPDVDPGSWYNFAFESNSCIMDYYIALGRE</sequence>
<gene>
    <name evidence="8" type="ORF">DASB73_005100</name>
</gene>
<evidence type="ECO:0000256" key="5">
    <source>
        <dbReference type="ARBA" id="ARBA00022968"/>
    </source>
</evidence>
<dbReference type="GO" id="GO:0000026">
    <property type="term" value="F:alpha-1,2-mannosyltransferase activity"/>
    <property type="evidence" value="ECO:0007669"/>
    <property type="project" value="TreeGrafter"/>
</dbReference>
<keyword evidence="4" id="KW-0808">Transferase</keyword>
<name>A0AAV5RF06_STABA</name>
<comment type="subcellular location">
    <subcellularLocation>
        <location evidence="1">Membrane</location>
        <topology evidence="1">Single-pass type II membrane protein</topology>
    </subcellularLocation>
</comment>
<evidence type="ECO:0000256" key="3">
    <source>
        <dbReference type="ARBA" id="ARBA00022676"/>
    </source>
</evidence>
<keyword evidence="7" id="KW-0812">Transmembrane</keyword>
<reference evidence="8 9" key="1">
    <citation type="journal article" date="2023" name="Elife">
        <title>Identification of key yeast species and microbe-microbe interactions impacting larval growth of Drosophila in the wild.</title>
        <authorList>
            <person name="Mure A."/>
            <person name="Sugiura Y."/>
            <person name="Maeda R."/>
            <person name="Honda K."/>
            <person name="Sakurai N."/>
            <person name="Takahashi Y."/>
            <person name="Watada M."/>
            <person name="Katoh T."/>
            <person name="Gotoh A."/>
            <person name="Gotoh Y."/>
            <person name="Taniguchi I."/>
            <person name="Nakamura K."/>
            <person name="Hayashi T."/>
            <person name="Katayama T."/>
            <person name="Uemura T."/>
            <person name="Hattori Y."/>
        </authorList>
    </citation>
    <scope>NUCLEOTIDE SEQUENCE [LARGE SCALE GENOMIC DNA]</scope>
    <source>
        <strain evidence="8 9">SB-73</strain>
    </source>
</reference>
<keyword evidence="3" id="KW-0328">Glycosyltransferase</keyword>
<evidence type="ECO:0000256" key="1">
    <source>
        <dbReference type="ARBA" id="ARBA00004606"/>
    </source>
</evidence>
<evidence type="ECO:0000313" key="9">
    <source>
        <dbReference type="Proteomes" id="UP001362899"/>
    </source>
</evidence>
<dbReference type="PIRSF" id="PIRSF018153">
    <property type="entry name" value="Glyco_trans_15"/>
    <property type="match status" value="1"/>
</dbReference>
<keyword evidence="9" id="KW-1185">Reference proteome</keyword>
<dbReference type="InterPro" id="IPR002685">
    <property type="entry name" value="Glyco_trans_15"/>
</dbReference>
<keyword evidence="7" id="KW-1133">Transmembrane helix</keyword>
<dbReference type="SUPFAM" id="SSF53448">
    <property type="entry name" value="Nucleotide-diphospho-sugar transferases"/>
    <property type="match status" value="1"/>
</dbReference>
<evidence type="ECO:0000313" key="8">
    <source>
        <dbReference type="EMBL" id="GMM49552.1"/>
    </source>
</evidence>
<accession>A0AAV5RF06</accession>
<dbReference type="PANTHER" id="PTHR31121">
    <property type="entry name" value="ALPHA-1,2 MANNOSYLTRANSFERASE KTR1"/>
    <property type="match status" value="1"/>
</dbReference>
<proteinExistence type="inferred from homology"/>
<dbReference type="InterPro" id="IPR029044">
    <property type="entry name" value="Nucleotide-diphossugar_trans"/>
</dbReference>
<evidence type="ECO:0000256" key="7">
    <source>
        <dbReference type="SAM" id="Phobius"/>
    </source>
</evidence>
<dbReference type="GO" id="GO:0016020">
    <property type="term" value="C:membrane"/>
    <property type="evidence" value="ECO:0007669"/>
    <property type="project" value="UniProtKB-SubCell"/>
</dbReference>
<keyword evidence="5" id="KW-0735">Signal-anchor</keyword>
<dbReference type="Gene3D" id="3.90.550.10">
    <property type="entry name" value="Spore Coat Polysaccharide Biosynthesis Protein SpsA, Chain A"/>
    <property type="match status" value="1"/>
</dbReference>
<dbReference type="Proteomes" id="UP001362899">
    <property type="component" value="Unassembled WGS sequence"/>
</dbReference>
<dbReference type="AlphaFoldDB" id="A0AAV5RF06"/>
<evidence type="ECO:0000256" key="4">
    <source>
        <dbReference type="ARBA" id="ARBA00022679"/>
    </source>
</evidence>
<keyword evidence="7" id="KW-0472">Membrane</keyword>
<dbReference type="EMBL" id="BTGC01000003">
    <property type="protein sequence ID" value="GMM49552.1"/>
    <property type="molecule type" value="Genomic_DNA"/>
</dbReference>
<dbReference type="GO" id="GO:0000032">
    <property type="term" value="P:cell wall mannoprotein biosynthetic process"/>
    <property type="evidence" value="ECO:0007669"/>
    <property type="project" value="TreeGrafter"/>
</dbReference>
<protein>
    <submittedName>
        <fullName evidence="8">Uncharacterized protein</fullName>
    </submittedName>
</protein>
<organism evidence="8 9">
    <name type="scientific">Starmerella bacillaris</name>
    <name type="common">Yeast</name>
    <name type="synonym">Candida zemplinina</name>
    <dbReference type="NCBI Taxonomy" id="1247836"/>
    <lineage>
        <taxon>Eukaryota</taxon>
        <taxon>Fungi</taxon>
        <taxon>Dikarya</taxon>
        <taxon>Ascomycota</taxon>
        <taxon>Saccharomycotina</taxon>
        <taxon>Dipodascomycetes</taxon>
        <taxon>Dipodascales</taxon>
        <taxon>Trichomonascaceae</taxon>
        <taxon>Starmerella</taxon>
    </lineage>
</organism>
<evidence type="ECO:0000256" key="6">
    <source>
        <dbReference type="PIRSR" id="PIRSR018153-1"/>
    </source>
</evidence>
<dbReference type="GO" id="GO:0005794">
    <property type="term" value="C:Golgi apparatus"/>
    <property type="evidence" value="ECO:0007669"/>
    <property type="project" value="TreeGrafter"/>
</dbReference>
<feature type="active site" description="Nucleophile" evidence="6">
    <location>
        <position position="287"/>
    </location>
</feature>
<dbReference type="PANTHER" id="PTHR31121:SF6">
    <property type="entry name" value="ALPHA-1,2 MANNOSYLTRANSFERASE KTR1"/>
    <property type="match status" value="1"/>
</dbReference>
<comment type="similarity">
    <text evidence="2">Belongs to the glycosyltransferase 15 family.</text>
</comment>
<dbReference type="Pfam" id="PF01793">
    <property type="entry name" value="Glyco_transf_15"/>
    <property type="match status" value="1"/>
</dbReference>